<name>A0A543ISF3_9ACTN</name>
<dbReference type="Pfam" id="PF13519">
    <property type="entry name" value="VWA_2"/>
    <property type="match status" value="1"/>
</dbReference>
<dbReference type="InterPro" id="IPR036465">
    <property type="entry name" value="vWFA_dom_sf"/>
</dbReference>
<feature type="transmembrane region" description="Helical" evidence="6">
    <location>
        <begin position="6"/>
        <end position="25"/>
    </location>
</feature>
<dbReference type="RefSeq" id="WP_142257795.1">
    <property type="nucleotide sequence ID" value="NZ_BMPV01000004.1"/>
</dbReference>
<keyword evidence="1" id="KW-1003">Cell membrane</keyword>
<dbReference type="Pfam" id="PF07584">
    <property type="entry name" value="BatA"/>
    <property type="match status" value="1"/>
</dbReference>
<gene>
    <name evidence="8" type="ORF">FHX40_0136</name>
</gene>
<evidence type="ECO:0000259" key="7">
    <source>
        <dbReference type="PROSITE" id="PS50234"/>
    </source>
</evidence>
<dbReference type="PANTHER" id="PTHR22550:SF5">
    <property type="entry name" value="LEUCINE ZIPPER PROTEIN 4"/>
    <property type="match status" value="1"/>
</dbReference>
<dbReference type="InterPro" id="IPR050768">
    <property type="entry name" value="UPF0353/GerABKA_families"/>
</dbReference>
<dbReference type="OrthoDB" id="8882959at2"/>
<evidence type="ECO:0000256" key="3">
    <source>
        <dbReference type="ARBA" id="ARBA00022989"/>
    </source>
</evidence>
<keyword evidence="2 6" id="KW-0812">Transmembrane</keyword>
<feature type="transmembrane region" description="Helical" evidence="6">
    <location>
        <begin position="334"/>
        <end position="356"/>
    </location>
</feature>
<sequence>MSLSWPWALLSILVIPLIFGVWWLTRRRRRRAAVRVTSIALVRAALPKRGRWTRRIPAALFVAGLVLLALGAARPQATMPVPRTSATIMLALDTSGSMCTTDVDPNRITAAKQAAAEFIESQRGGPRIGLVTFAGTAGVLVPPTDDTDELIEALDAITVGRGTAIGQAMLTSIDAIAEVDPDVAPTGVSPTPGQGGSDQGGSNEGEYANSVIVLLTDGANTQGVEPDTAAEEAAARRVRVFTIGFGTTNPAPMVCENSEFDGFGPFGGGFGGGFGGRGGFDRGRNMLDIDEPTLQRVAEMTGGSYHRAENVGELQDALGSLSGTFTVVYERRDVAAAFAAGGALLVAGALGLSLWFSRPRTLVRR</sequence>
<evidence type="ECO:0000256" key="4">
    <source>
        <dbReference type="ARBA" id="ARBA00023136"/>
    </source>
</evidence>
<evidence type="ECO:0000256" key="6">
    <source>
        <dbReference type="SAM" id="Phobius"/>
    </source>
</evidence>
<feature type="domain" description="VWFA" evidence="7">
    <location>
        <begin position="87"/>
        <end position="246"/>
    </location>
</feature>
<keyword evidence="9" id="KW-1185">Reference proteome</keyword>
<dbReference type="InterPro" id="IPR024163">
    <property type="entry name" value="Aerotolerance_reg_N"/>
</dbReference>
<accession>A0A543ISF3</accession>
<proteinExistence type="predicted"/>
<evidence type="ECO:0000256" key="5">
    <source>
        <dbReference type="SAM" id="MobiDB-lite"/>
    </source>
</evidence>
<organism evidence="8 9">
    <name type="scientific">Thermopolyspora flexuosa</name>
    <dbReference type="NCBI Taxonomy" id="103836"/>
    <lineage>
        <taxon>Bacteria</taxon>
        <taxon>Bacillati</taxon>
        <taxon>Actinomycetota</taxon>
        <taxon>Actinomycetes</taxon>
        <taxon>Streptosporangiales</taxon>
        <taxon>Streptosporangiaceae</taxon>
        <taxon>Thermopolyspora</taxon>
    </lineage>
</organism>
<keyword evidence="3 6" id="KW-1133">Transmembrane helix</keyword>
<evidence type="ECO:0000256" key="1">
    <source>
        <dbReference type="ARBA" id="ARBA00022475"/>
    </source>
</evidence>
<reference evidence="8 9" key="1">
    <citation type="submission" date="2019-06" db="EMBL/GenBank/DDBJ databases">
        <title>Sequencing the genomes of 1000 actinobacteria strains.</title>
        <authorList>
            <person name="Klenk H.-P."/>
        </authorList>
    </citation>
    <scope>NUCLEOTIDE SEQUENCE [LARGE SCALE GENOMIC DNA]</scope>
    <source>
        <strain evidence="8 9">DSM 43186</strain>
    </source>
</reference>
<feature type="compositionally biased region" description="Gly residues" evidence="5">
    <location>
        <begin position="193"/>
        <end position="203"/>
    </location>
</feature>
<evidence type="ECO:0000313" key="9">
    <source>
        <dbReference type="Proteomes" id="UP000319213"/>
    </source>
</evidence>
<keyword evidence="4 6" id="KW-0472">Membrane</keyword>
<feature type="region of interest" description="Disordered" evidence="5">
    <location>
        <begin position="182"/>
        <end position="204"/>
    </location>
</feature>
<evidence type="ECO:0000256" key="2">
    <source>
        <dbReference type="ARBA" id="ARBA00022692"/>
    </source>
</evidence>
<dbReference type="EMBL" id="VFPQ01000001">
    <property type="protein sequence ID" value="TQM73493.1"/>
    <property type="molecule type" value="Genomic_DNA"/>
</dbReference>
<dbReference type="Gene3D" id="3.40.50.410">
    <property type="entry name" value="von Willebrand factor, type A domain"/>
    <property type="match status" value="1"/>
</dbReference>
<dbReference type="SUPFAM" id="SSF53300">
    <property type="entry name" value="vWA-like"/>
    <property type="match status" value="1"/>
</dbReference>
<evidence type="ECO:0000313" key="8">
    <source>
        <dbReference type="EMBL" id="TQM73493.1"/>
    </source>
</evidence>
<dbReference type="AlphaFoldDB" id="A0A543ISF3"/>
<dbReference type="Proteomes" id="UP000319213">
    <property type="component" value="Unassembled WGS sequence"/>
</dbReference>
<dbReference type="PROSITE" id="PS50234">
    <property type="entry name" value="VWFA"/>
    <property type="match status" value="1"/>
</dbReference>
<protein>
    <submittedName>
        <fullName evidence="8">Ca-activated chloride channel family protein</fullName>
    </submittedName>
</protein>
<comment type="caution">
    <text evidence="8">The sequence shown here is derived from an EMBL/GenBank/DDBJ whole genome shotgun (WGS) entry which is preliminary data.</text>
</comment>
<feature type="transmembrane region" description="Helical" evidence="6">
    <location>
        <begin position="56"/>
        <end position="73"/>
    </location>
</feature>
<dbReference type="SMART" id="SM00327">
    <property type="entry name" value="VWA"/>
    <property type="match status" value="1"/>
</dbReference>
<dbReference type="PANTHER" id="PTHR22550">
    <property type="entry name" value="SPORE GERMINATION PROTEIN"/>
    <property type="match status" value="1"/>
</dbReference>
<dbReference type="InterPro" id="IPR002035">
    <property type="entry name" value="VWF_A"/>
</dbReference>